<accession>A0ABQ3MF84</accession>
<dbReference type="Proteomes" id="UP000605568">
    <property type="component" value="Unassembled WGS sequence"/>
</dbReference>
<feature type="compositionally biased region" description="Basic residues" evidence="1">
    <location>
        <begin position="246"/>
        <end position="262"/>
    </location>
</feature>
<dbReference type="PANTHER" id="PTHR42705">
    <property type="entry name" value="BIFUNCTIONAL NON-HOMOLOGOUS END JOINING PROTEIN LIGD"/>
    <property type="match status" value="1"/>
</dbReference>
<organism evidence="3 4">
    <name type="scientific">Lentzea cavernae</name>
    <dbReference type="NCBI Taxonomy" id="2020703"/>
    <lineage>
        <taxon>Bacteria</taxon>
        <taxon>Bacillati</taxon>
        <taxon>Actinomycetota</taxon>
        <taxon>Actinomycetes</taxon>
        <taxon>Pseudonocardiales</taxon>
        <taxon>Pseudonocardiaceae</taxon>
        <taxon>Lentzea</taxon>
    </lineage>
</organism>
<evidence type="ECO:0000313" key="3">
    <source>
        <dbReference type="EMBL" id="GHH42070.1"/>
    </source>
</evidence>
<dbReference type="InterPro" id="IPR014145">
    <property type="entry name" value="LigD_pol_dom"/>
</dbReference>
<keyword evidence="4" id="KW-1185">Reference proteome</keyword>
<protein>
    <recommendedName>
        <fullName evidence="2">DNA ligase D polymerase domain-containing protein</fullName>
    </recommendedName>
</protein>
<name>A0ABQ3MF84_9PSEU</name>
<dbReference type="EMBL" id="BNAR01000005">
    <property type="protein sequence ID" value="GHH42070.1"/>
    <property type="molecule type" value="Genomic_DNA"/>
</dbReference>
<dbReference type="InterPro" id="IPR052171">
    <property type="entry name" value="NHEJ_LigD"/>
</dbReference>
<proteinExistence type="predicted"/>
<dbReference type="Pfam" id="PF21686">
    <property type="entry name" value="LigD_Prim-Pol"/>
    <property type="match status" value="1"/>
</dbReference>
<feature type="region of interest" description="Disordered" evidence="1">
    <location>
        <begin position="240"/>
        <end position="262"/>
    </location>
</feature>
<feature type="domain" description="DNA ligase D polymerase" evidence="2">
    <location>
        <begin position="76"/>
        <end position="241"/>
    </location>
</feature>
<reference evidence="4" key="1">
    <citation type="journal article" date="2019" name="Int. J. Syst. Evol. Microbiol.">
        <title>The Global Catalogue of Microorganisms (GCM) 10K type strain sequencing project: providing services to taxonomists for standard genome sequencing and annotation.</title>
        <authorList>
            <consortium name="The Broad Institute Genomics Platform"/>
            <consortium name="The Broad Institute Genome Sequencing Center for Infectious Disease"/>
            <person name="Wu L."/>
            <person name="Ma J."/>
        </authorList>
    </citation>
    <scope>NUCLEOTIDE SEQUENCE [LARGE SCALE GENOMIC DNA]</scope>
    <source>
        <strain evidence="4">CGMCC 4.7367</strain>
    </source>
</reference>
<gene>
    <name evidence="3" type="ORF">GCM10017774_37700</name>
</gene>
<evidence type="ECO:0000313" key="4">
    <source>
        <dbReference type="Proteomes" id="UP000605568"/>
    </source>
</evidence>
<sequence>MDPTLVGEVQFRQFTRGDDGRLRHTAWRGLHADRDTTAPALAPKPPQLSSRVTVNAGGRTLTLSNLDKPLYPDDTTKSEVITYYSRIAPVLLPHLANRPVTFVRFPHRVHGQKFFQKNLDASTPDWLPTVRLRGGGSRRGADTDEIVRYPLLEELAALVWVANLAALELHVPQWTVSNGVQSPPDRLVFDLDPGPGTTVVDCCRVAERLYEVLVAEGLAPVATTSGSKGIQVYAGVEMTSTQSLRPTRRPSRRRSNGRHLST</sequence>
<evidence type="ECO:0000256" key="1">
    <source>
        <dbReference type="SAM" id="MobiDB-lite"/>
    </source>
</evidence>
<evidence type="ECO:0000259" key="2">
    <source>
        <dbReference type="Pfam" id="PF21686"/>
    </source>
</evidence>
<comment type="caution">
    <text evidence="3">The sequence shown here is derived from an EMBL/GenBank/DDBJ whole genome shotgun (WGS) entry which is preliminary data.</text>
</comment>
<dbReference type="Gene3D" id="3.90.920.10">
    <property type="entry name" value="DNA primase, PRIM domain"/>
    <property type="match status" value="1"/>
</dbReference>
<dbReference type="PANTHER" id="PTHR42705:SF2">
    <property type="entry name" value="BIFUNCTIONAL NON-HOMOLOGOUS END JOINING PROTEIN LIGD"/>
    <property type="match status" value="1"/>
</dbReference>